<keyword evidence="2 4" id="KW-0238">DNA-binding</keyword>
<dbReference type="SUPFAM" id="SSF48498">
    <property type="entry name" value="Tetracyclin repressor-like, C-terminal domain"/>
    <property type="match status" value="1"/>
</dbReference>
<dbReference type="InterPro" id="IPR036271">
    <property type="entry name" value="Tet_transcr_reg_TetR-rel_C_sf"/>
</dbReference>
<dbReference type="GO" id="GO:0003700">
    <property type="term" value="F:DNA-binding transcription factor activity"/>
    <property type="evidence" value="ECO:0007669"/>
    <property type="project" value="TreeGrafter"/>
</dbReference>
<evidence type="ECO:0000256" key="1">
    <source>
        <dbReference type="ARBA" id="ARBA00023015"/>
    </source>
</evidence>
<keyword evidence="8" id="KW-1185">Reference proteome</keyword>
<protein>
    <recommendedName>
        <fullName evidence="6">HTH tetR-type domain-containing protein</fullName>
    </recommendedName>
</protein>
<proteinExistence type="predicted"/>
<dbReference type="EMBL" id="BLAG01000004">
    <property type="protein sequence ID" value="GES28426.1"/>
    <property type="molecule type" value="Genomic_DNA"/>
</dbReference>
<sequence length="260" mass="27534">MVIRPPKALATRGGACSIGAGTGKGTDLTCADAVTHAPPGQGVQGTSGAADPEKGSDAVAPGRESGSAGSGQDAATCERKGERTRRRILTAARRKFAEVGYERATIRAIATEADVDKSSVIQYFGSKQDLFREAVRWQIPHDELTTGDPGHTVENRLRGMLGTWAADPDGPMAVLLRTSMTSDEAAELLRRHLTAEVTDHIAGTIDAPDARLRAALFSSIMMGIAAQRFLLHMPDLAEADVEDIVRIATPLLRDLVAPEA</sequence>
<name>A0A5J4LAU5_9ACTN</name>
<dbReference type="PANTHER" id="PTHR30055">
    <property type="entry name" value="HTH-TYPE TRANSCRIPTIONAL REGULATOR RUTR"/>
    <property type="match status" value="1"/>
</dbReference>
<dbReference type="PANTHER" id="PTHR30055:SF234">
    <property type="entry name" value="HTH-TYPE TRANSCRIPTIONAL REGULATOR BETI"/>
    <property type="match status" value="1"/>
</dbReference>
<keyword evidence="3" id="KW-0804">Transcription</keyword>
<evidence type="ECO:0000259" key="6">
    <source>
        <dbReference type="PROSITE" id="PS50977"/>
    </source>
</evidence>
<dbReference type="PROSITE" id="PS50977">
    <property type="entry name" value="HTH_TETR_2"/>
    <property type="match status" value="1"/>
</dbReference>
<feature type="DNA-binding region" description="H-T-H motif" evidence="4">
    <location>
        <begin position="105"/>
        <end position="124"/>
    </location>
</feature>
<dbReference type="Pfam" id="PF17920">
    <property type="entry name" value="TetR_C_16"/>
    <property type="match status" value="1"/>
</dbReference>
<evidence type="ECO:0000256" key="4">
    <source>
        <dbReference type="PROSITE-ProRule" id="PRU00335"/>
    </source>
</evidence>
<comment type="caution">
    <text evidence="7">The sequence shown here is derived from an EMBL/GenBank/DDBJ whole genome shotgun (WGS) entry which is preliminary data.</text>
</comment>
<dbReference type="Gene3D" id="1.10.357.10">
    <property type="entry name" value="Tetracycline Repressor, domain 2"/>
    <property type="match status" value="1"/>
</dbReference>
<dbReference type="SUPFAM" id="SSF46689">
    <property type="entry name" value="Homeodomain-like"/>
    <property type="match status" value="1"/>
</dbReference>
<evidence type="ECO:0000256" key="3">
    <source>
        <dbReference type="ARBA" id="ARBA00023163"/>
    </source>
</evidence>
<organism evidence="7 8">
    <name type="scientific">Streptomyces angustmyceticus</name>
    <dbReference type="NCBI Taxonomy" id="285578"/>
    <lineage>
        <taxon>Bacteria</taxon>
        <taxon>Bacillati</taxon>
        <taxon>Actinomycetota</taxon>
        <taxon>Actinomycetes</taxon>
        <taxon>Kitasatosporales</taxon>
        <taxon>Streptomycetaceae</taxon>
        <taxon>Streptomyces</taxon>
    </lineage>
</organism>
<accession>A0A5J4LAU5</accession>
<evidence type="ECO:0000313" key="7">
    <source>
        <dbReference type="EMBL" id="GES28426.1"/>
    </source>
</evidence>
<dbReference type="GO" id="GO:0000976">
    <property type="term" value="F:transcription cis-regulatory region binding"/>
    <property type="evidence" value="ECO:0007669"/>
    <property type="project" value="TreeGrafter"/>
</dbReference>
<dbReference type="InterPro" id="IPR001647">
    <property type="entry name" value="HTH_TetR"/>
</dbReference>
<dbReference type="Proteomes" id="UP000325598">
    <property type="component" value="Unassembled WGS sequence"/>
</dbReference>
<keyword evidence="1" id="KW-0805">Transcription regulation</keyword>
<reference evidence="7 8" key="1">
    <citation type="submission" date="2019-10" db="EMBL/GenBank/DDBJ databases">
        <title>Whole genome shotgun sequence of Streptomyces angustmyceticus NBRC 3934.</title>
        <authorList>
            <person name="Hosoyama A."/>
            <person name="Ichikawa N."/>
            <person name="Kimura A."/>
            <person name="Kitahashi Y."/>
            <person name="Komaki H."/>
            <person name="Uohara A."/>
        </authorList>
    </citation>
    <scope>NUCLEOTIDE SEQUENCE [LARGE SCALE GENOMIC DNA]</scope>
    <source>
        <strain evidence="7 8">NBRC 3934</strain>
    </source>
</reference>
<dbReference type="InterPro" id="IPR041678">
    <property type="entry name" value="TetR_C_16"/>
</dbReference>
<evidence type="ECO:0000256" key="2">
    <source>
        <dbReference type="ARBA" id="ARBA00023125"/>
    </source>
</evidence>
<dbReference type="PRINTS" id="PR00455">
    <property type="entry name" value="HTHTETR"/>
</dbReference>
<evidence type="ECO:0000256" key="5">
    <source>
        <dbReference type="SAM" id="MobiDB-lite"/>
    </source>
</evidence>
<dbReference type="Pfam" id="PF00440">
    <property type="entry name" value="TetR_N"/>
    <property type="match status" value="1"/>
</dbReference>
<feature type="region of interest" description="Disordered" evidence="5">
    <location>
        <begin position="33"/>
        <end position="83"/>
    </location>
</feature>
<dbReference type="AlphaFoldDB" id="A0A5J4LAU5"/>
<evidence type="ECO:0000313" key="8">
    <source>
        <dbReference type="Proteomes" id="UP000325598"/>
    </source>
</evidence>
<dbReference type="InterPro" id="IPR009057">
    <property type="entry name" value="Homeodomain-like_sf"/>
</dbReference>
<dbReference type="InterPro" id="IPR050109">
    <property type="entry name" value="HTH-type_TetR-like_transc_reg"/>
</dbReference>
<gene>
    <name evidence="7" type="ORF">San01_09130</name>
</gene>
<feature type="domain" description="HTH tetR-type" evidence="6">
    <location>
        <begin position="82"/>
        <end position="142"/>
    </location>
</feature>